<evidence type="ECO:0000256" key="3">
    <source>
        <dbReference type="ARBA" id="ARBA00022692"/>
    </source>
</evidence>
<dbReference type="InterPro" id="IPR020846">
    <property type="entry name" value="MFS_dom"/>
</dbReference>
<evidence type="ECO:0000256" key="2">
    <source>
        <dbReference type="ARBA" id="ARBA00022475"/>
    </source>
</evidence>
<keyword evidence="2" id="KW-1003">Cell membrane</keyword>
<dbReference type="EMBL" id="CP047475">
    <property type="protein sequence ID" value="QIA63515.1"/>
    <property type="molecule type" value="Genomic_DNA"/>
</dbReference>
<protein>
    <submittedName>
        <fullName evidence="8">MdtL family multidrug efflux MFS transporter</fullName>
    </submittedName>
</protein>
<dbReference type="Pfam" id="PF07690">
    <property type="entry name" value="MFS_1"/>
    <property type="match status" value="1"/>
</dbReference>
<feature type="transmembrane region" description="Helical" evidence="6">
    <location>
        <begin position="362"/>
        <end position="381"/>
    </location>
</feature>
<feature type="transmembrane region" description="Helical" evidence="6">
    <location>
        <begin position="206"/>
        <end position="226"/>
    </location>
</feature>
<dbReference type="CDD" id="cd17320">
    <property type="entry name" value="MFS_MdfA_MDR_like"/>
    <property type="match status" value="1"/>
</dbReference>
<dbReference type="AlphaFoldDB" id="A0A7Z2YDZ5"/>
<gene>
    <name evidence="8" type="ORF">GT360_08280</name>
</gene>
<keyword evidence="3 6" id="KW-0812">Transmembrane</keyword>
<dbReference type="Gene3D" id="1.20.1720.10">
    <property type="entry name" value="Multidrug resistance protein D"/>
    <property type="match status" value="1"/>
</dbReference>
<dbReference type="PROSITE" id="PS00216">
    <property type="entry name" value="SUGAR_TRANSPORT_1"/>
    <property type="match status" value="1"/>
</dbReference>
<organism evidence="8 9">
    <name type="scientific">Vibrio astriarenae</name>
    <dbReference type="NCBI Taxonomy" id="1481923"/>
    <lineage>
        <taxon>Bacteria</taxon>
        <taxon>Pseudomonadati</taxon>
        <taxon>Pseudomonadota</taxon>
        <taxon>Gammaproteobacteria</taxon>
        <taxon>Vibrionales</taxon>
        <taxon>Vibrionaceae</taxon>
        <taxon>Vibrio</taxon>
    </lineage>
</organism>
<feature type="transmembrane region" description="Helical" evidence="6">
    <location>
        <begin position="42"/>
        <end position="62"/>
    </location>
</feature>
<evidence type="ECO:0000256" key="5">
    <source>
        <dbReference type="ARBA" id="ARBA00023136"/>
    </source>
</evidence>
<evidence type="ECO:0000256" key="6">
    <source>
        <dbReference type="SAM" id="Phobius"/>
    </source>
</evidence>
<dbReference type="GO" id="GO:0005886">
    <property type="term" value="C:plasma membrane"/>
    <property type="evidence" value="ECO:0007669"/>
    <property type="project" value="UniProtKB-SubCell"/>
</dbReference>
<dbReference type="InterPro" id="IPR036259">
    <property type="entry name" value="MFS_trans_sf"/>
</dbReference>
<feature type="transmembrane region" description="Helical" evidence="6">
    <location>
        <begin position="156"/>
        <end position="178"/>
    </location>
</feature>
<dbReference type="PROSITE" id="PS50850">
    <property type="entry name" value="MFS"/>
    <property type="match status" value="1"/>
</dbReference>
<sequence length="397" mass="42452">MFRFLLCSFSFILLYPTAIDLYLVGLPQIAADLQVDEASLHMAFSAYLAGMASTMLFAGRFADSIGRKPVAIFGAVVFIFASYLGGEAQSLNVFVGARFLQGIGAGACYVTAFAIIRDVLDEQRRTKVLSMVNGVTCVVPVIAPVVGHLIMIHYPWTTLFTAMAGMGVAVALLAVLLLRETKPALQPTTEVTQEDSVSESFMQRHFLSYLVMTSMAVTVILTYVNVSPMLIMSQLGFERGGYSSVMAGTAIVSMVTSFSAPFLLNVFKPKTLLIAAKCLFVIAGVTLIASEWFAHNVNGYLFGFGLVCAAFSLGFGVAMSGALAPFAKRAGMASSILGVSQVCVSALYIWVMGMLGVSPMTMLVTILIVTSLVSLVLILCLPQANNSNDYEPITSET</sequence>
<feature type="domain" description="Major facilitator superfamily (MFS) profile" evidence="7">
    <location>
        <begin position="1"/>
        <end position="385"/>
    </location>
</feature>
<feature type="transmembrane region" description="Helical" evidence="6">
    <location>
        <begin position="128"/>
        <end position="150"/>
    </location>
</feature>
<proteinExistence type="predicted"/>
<dbReference type="SUPFAM" id="SSF103473">
    <property type="entry name" value="MFS general substrate transporter"/>
    <property type="match status" value="1"/>
</dbReference>
<dbReference type="GO" id="GO:0022857">
    <property type="term" value="F:transmembrane transporter activity"/>
    <property type="evidence" value="ECO:0007669"/>
    <property type="project" value="InterPro"/>
</dbReference>
<dbReference type="KEGG" id="vas:GT360_08280"/>
<keyword evidence="5 6" id="KW-0472">Membrane</keyword>
<feature type="transmembrane region" description="Helical" evidence="6">
    <location>
        <begin position="300"/>
        <end position="324"/>
    </location>
</feature>
<evidence type="ECO:0000256" key="4">
    <source>
        <dbReference type="ARBA" id="ARBA00022989"/>
    </source>
</evidence>
<evidence type="ECO:0000259" key="7">
    <source>
        <dbReference type="PROSITE" id="PS50850"/>
    </source>
</evidence>
<evidence type="ECO:0000313" key="9">
    <source>
        <dbReference type="Proteomes" id="UP000464262"/>
    </source>
</evidence>
<keyword evidence="9" id="KW-1185">Reference proteome</keyword>
<reference evidence="8 9" key="1">
    <citation type="submission" date="2020-01" db="EMBL/GenBank/DDBJ databases">
        <title>Whole genome and functional gene identification of agarase of Vibrio HN897.</title>
        <authorList>
            <person name="Liu Y."/>
            <person name="Zhao Z."/>
        </authorList>
    </citation>
    <scope>NUCLEOTIDE SEQUENCE [LARGE SCALE GENOMIC DNA]</scope>
    <source>
        <strain evidence="8 9">HN897</strain>
    </source>
</reference>
<keyword evidence="4 6" id="KW-1133">Transmembrane helix</keyword>
<dbReference type="InterPro" id="IPR005829">
    <property type="entry name" value="Sugar_transporter_CS"/>
</dbReference>
<feature type="transmembrane region" description="Helical" evidence="6">
    <location>
        <begin position="69"/>
        <end position="86"/>
    </location>
</feature>
<dbReference type="InterPro" id="IPR050189">
    <property type="entry name" value="MFS_Efflux_Transporters"/>
</dbReference>
<dbReference type="Proteomes" id="UP000464262">
    <property type="component" value="Chromosome 1"/>
</dbReference>
<dbReference type="PANTHER" id="PTHR43124">
    <property type="entry name" value="PURINE EFFLUX PUMP PBUE"/>
    <property type="match status" value="1"/>
</dbReference>
<dbReference type="PANTHER" id="PTHR43124:SF3">
    <property type="entry name" value="CHLORAMPHENICOL EFFLUX PUMP RV0191"/>
    <property type="match status" value="1"/>
</dbReference>
<comment type="subcellular location">
    <subcellularLocation>
        <location evidence="1">Cell membrane</location>
        <topology evidence="1">Multi-pass membrane protein</topology>
    </subcellularLocation>
</comment>
<feature type="transmembrane region" description="Helical" evidence="6">
    <location>
        <begin position="246"/>
        <end position="267"/>
    </location>
</feature>
<evidence type="ECO:0000313" key="8">
    <source>
        <dbReference type="EMBL" id="QIA63515.1"/>
    </source>
</evidence>
<name>A0A7Z2YDZ5_9VIBR</name>
<feature type="transmembrane region" description="Helical" evidence="6">
    <location>
        <begin position="274"/>
        <end position="294"/>
    </location>
</feature>
<dbReference type="InterPro" id="IPR011701">
    <property type="entry name" value="MFS"/>
</dbReference>
<evidence type="ECO:0000256" key="1">
    <source>
        <dbReference type="ARBA" id="ARBA00004651"/>
    </source>
</evidence>
<feature type="transmembrane region" description="Helical" evidence="6">
    <location>
        <begin position="98"/>
        <end position="116"/>
    </location>
</feature>
<accession>A0A7Z2YDZ5</accession>
<feature type="transmembrane region" description="Helical" evidence="6">
    <location>
        <begin position="336"/>
        <end position="356"/>
    </location>
</feature>
<dbReference type="NCBIfam" id="NF007782">
    <property type="entry name" value="PRK10473.1"/>
    <property type="match status" value="1"/>
</dbReference>
<dbReference type="RefSeq" id="WP_164648409.1">
    <property type="nucleotide sequence ID" value="NZ_CP047475.1"/>
</dbReference>